<proteinExistence type="predicted"/>
<feature type="region of interest" description="Disordered" evidence="1">
    <location>
        <begin position="1"/>
        <end position="22"/>
    </location>
</feature>
<protein>
    <submittedName>
        <fullName evidence="2">Uncharacterized protein</fullName>
    </submittedName>
</protein>
<accession>A0A2P2Q0A9</accession>
<dbReference type="EMBL" id="GGEC01079879">
    <property type="protein sequence ID" value="MBX60363.1"/>
    <property type="molecule type" value="Transcribed_RNA"/>
</dbReference>
<sequence>MAPQDLRISMGCRTNTTESHLA</sequence>
<name>A0A2P2Q0A9_RHIMU</name>
<evidence type="ECO:0000256" key="1">
    <source>
        <dbReference type="SAM" id="MobiDB-lite"/>
    </source>
</evidence>
<reference evidence="2" key="1">
    <citation type="submission" date="2018-02" db="EMBL/GenBank/DDBJ databases">
        <title>Rhizophora mucronata_Transcriptome.</title>
        <authorList>
            <person name="Meera S.P."/>
            <person name="Sreeshan A."/>
            <person name="Augustine A."/>
        </authorList>
    </citation>
    <scope>NUCLEOTIDE SEQUENCE</scope>
    <source>
        <tissue evidence="2">Leaf</tissue>
    </source>
</reference>
<evidence type="ECO:0000313" key="2">
    <source>
        <dbReference type="EMBL" id="MBX60363.1"/>
    </source>
</evidence>
<feature type="compositionally biased region" description="Polar residues" evidence="1">
    <location>
        <begin position="12"/>
        <end position="22"/>
    </location>
</feature>
<organism evidence="2">
    <name type="scientific">Rhizophora mucronata</name>
    <name type="common">Asiatic mangrove</name>
    <dbReference type="NCBI Taxonomy" id="61149"/>
    <lineage>
        <taxon>Eukaryota</taxon>
        <taxon>Viridiplantae</taxon>
        <taxon>Streptophyta</taxon>
        <taxon>Embryophyta</taxon>
        <taxon>Tracheophyta</taxon>
        <taxon>Spermatophyta</taxon>
        <taxon>Magnoliopsida</taxon>
        <taxon>eudicotyledons</taxon>
        <taxon>Gunneridae</taxon>
        <taxon>Pentapetalae</taxon>
        <taxon>rosids</taxon>
        <taxon>fabids</taxon>
        <taxon>Malpighiales</taxon>
        <taxon>Rhizophoraceae</taxon>
        <taxon>Rhizophora</taxon>
    </lineage>
</organism>
<dbReference type="AlphaFoldDB" id="A0A2P2Q0A9"/>